<dbReference type="InterPro" id="IPR045358">
    <property type="entry name" value="Ty3_capsid"/>
</dbReference>
<gene>
    <name evidence="3" type="ORF">PR001_g30025</name>
</gene>
<protein>
    <recommendedName>
        <fullName evidence="2">Ty3 transposon capsid-like protein domain-containing protein</fullName>
    </recommendedName>
</protein>
<dbReference type="Proteomes" id="UP000429607">
    <property type="component" value="Unassembled WGS sequence"/>
</dbReference>
<feature type="compositionally biased region" description="Low complexity" evidence="1">
    <location>
        <begin position="1"/>
        <end position="13"/>
    </location>
</feature>
<feature type="domain" description="Ty3 transposon capsid-like protein" evidence="2">
    <location>
        <begin position="344"/>
        <end position="466"/>
    </location>
</feature>
<feature type="compositionally biased region" description="Basic and acidic residues" evidence="1">
    <location>
        <begin position="72"/>
        <end position="89"/>
    </location>
</feature>
<dbReference type="Pfam" id="PF19259">
    <property type="entry name" value="Ty3_capsid"/>
    <property type="match status" value="1"/>
</dbReference>
<feature type="region of interest" description="Disordered" evidence="1">
    <location>
        <begin position="1"/>
        <end position="115"/>
    </location>
</feature>
<evidence type="ECO:0000259" key="2">
    <source>
        <dbReference type="Pfam" id="PF19259"/>
    </source>
</evidence>
<evidence type="ECO:0000256" key="1">
    <source>
        <dbReference type="SAM" id="MobiDB-lite"/>
    </source>
</evidence>
<feature type="compositionally biased region" description="Basic residues" evidence="1">
    <location>
        <begin position="278"/>
        <end position="302"/>
    </location>
</feature>
<evidence type="ECO:0000313" key="3">
    <source>
        <dbReference type="EMBL" id="KAE8961492.1"/>
    </source>
</evidence>
<dbReference type="AlphaFoldDB" id="A0A6A3GXA5"/>
<name>A0A6A3GXA5_9STRA</name>
<feature type="compositionally biased region" description="Pro residues" evidence="1">
    <location>
        <begin position="54"/>
        <end position="65"/>
    </location>
</feature>
<feature type="region of interest" description="Disordered" evidence="1">
    <location>
        <begin position="270"/>
        <end position="313"/>
    </location>
</feature>
<feature type="region of interest" description="Disordered" evidence="1">
    <location>
        <begin position="140"/>
        <end position="162"/>
    </location>
</feature>
<proteinExistence type="predicted"/>
<feature type="non-terminal residue" evidence="3">
    <location>
        <position position="578"/>
    </location>
</feature>
<reference evidence="3 4" key="1">
    <citation type="submission" date="2018-09" db="EMBL/GenBank/DDBJ databases">
        <title>Genomic investigation of the strawberry pathogen Phytophthora fragariae indicates pathogenicity is determined by transcriptional variation in three key races.</title>
        <authorList>
            <person name="Adams T.M."/>
            <person name="Armitage A.D."/>
            <person name="Sobczyk M.K."/>
            <person name="Bates H.J."/>
            <person name="Dunwell J.M."/>
            <person name="Nellist C.F."/>
            <person name="Harrison R.J."/>
        </authorList>
    </citation>
    <scope>NUCLEOTIDE SEQUENCE [LARGE SCALE GENOMIC DNA]</scope>
    <source>
        <strain evidence="3 4">SCRP249</strain>
    </source>
</reference>
<comment type="caution">
    <text evidence="3">The sequence shown here is derived from an EMBL/GenBank/DDBJ whole genome shotgun (WGS) entry which is preliminary data.</text>
</comment>
<sequence>MTTSTRAKTTTKSGKTRRAPRETKNPPIPGDDDDEEGSEAAGEGQHEGDGASKPPGPVMEQPPDPTATEDEAVTRSKDAGPNEESRDEPSPAILSAEQSGAGHAKESHSTSTPAMDAEAVASVLQQLTAIVAGLQPQAVVAREDEGPTSGARNPEDQATRVPARVTPAAVAGSHEAPASIAAVWTLHLRPRWRLWPPPFSSSPRWCRGSSPSLPALARIRVANRPAADEHGLRELPWAPQAVTVAGRHTPAAMESTTARAARVARAVRAATQRASRPTVRRARSGRRARRERRRQQRVPPRKSVKDLELPTFAPSPKTSVSTWIDRVDLALKGAEESGRGKWPDKALYFIMGNKLMDDAAKWWVNMNRRLPERKRTWTNLKKALLRRYAEKLDKSAAEWRVSMRRMMPGETYADFAAGLRDAVVRNRISERVLLAQFYRCLDKTTKKLVKQAPKPATLEEAVGKATDIDDPVDNVAQGMMNIGLPWATAPNPYLIPMTGTTGQTMVVPGIGGTGLPTAITGSTAHLTNNEVATQGEVGQVALFINPQGIYNAWSGTWDPPPGHQWNGKYWYEPKKVER</sequence>
<accession>A0A6A3GXA5</accession>
<evidence type="ECO:0000313" key="4">
    <source>
        <dbReference type="Proteomes" id="UP000429607"/>
    </source>
</evidence>
<organism evidence="3 4">
    <name type="scientific">Phytophthora rubi</name>
    <dbReference type="NCBI Taxonomy" id="129364"/>
    <lineage>
        <taxon>Eukaryota</taxon>
        <taxon>Sar</taxon>
        <taxon>Stramenopiles</taxon>
        <taxon>Oomycota</taxon>
        <taxon>Peronosporomycetes</taxon>
        <taxon>Peronosporales</taxon>
        <taxon>Peronosporaceae</taxon>
        <taxon>Phytophthora</taxon>
    </lineage>
</organism>
<dbReference type="EMBL" id="QXFV01006422">
    <property type="protein sequence ID" value="KAE8961492.1"/>
    <property type="molecule type" value="Genomic_DNA"/>
</dbReference>